<name>A0A6L2Q486_COPFO</name>
<reference evidence="2" key="1">
    <citation type="submission" date="2020-01" db="EMBL/GenBank/DDBJ databases">
        <title>Draft genome sequence of the Termite Coptotermes fromosanus.</title>
        <authorList>
            <person name="Itakura S."/>
            <person name="Yosikawa Y."/>
            <person name="Umezawa K."/>
        </authorList>
    </citation>
    <scope>NUCLEOTIDE SEQUENCE [LARGE SCALE GENOMIC DNA]</scope>
</reference>
<keyword evidence="2" id="KW-1185">Reference proteome</keyword>
<dbReference type="AlphaFoldDB" id="A0A6L2Q486"/>
<sequence length="163" mass="18475">MPQTSFDVTSLFTRVLLHDDAIQILSRNLQNRITHLIRSVLTTYFVYDGTFYEQIDGVAIGSPLAPVVANLYIETFEQQAIDMALKKPSHCTHPNISFTVELEKDNKLPFLDVLVWKKADGSLGHSMYRKPTHMDLYLHVESEHHPAQKRAVLSTLVNQAGTI</sequence>
<evidence type="ECO:0000313" key="2">
    <source>
        <dbReference type="Proteomes" id="UP000502823"/>
    </source>
</evidence>
<dbReference type="Proteomes" id="UP000502823">
    <property type="component" value="Unassembled WGS sequence"/>
</dbReference>
<proteinExistence type="predicted"/>
<dbReference type="InParanoid" id="A0A6L2Q486"/>
<organism evidence="1 2">
    <name type="scientific">Coptotermes formosanus</name>
    <name type="common">Formosan subterranean termite</name>
    <dbReference type="NCBI Taxonomy" id="36987"/>
    <lineage>
        <taxon>Eukaryota</taxon>
        <taxon>Metazoa</taxon>
        <taxon>Ecdysozoa</taxon>
        <taxon>Arthropoda</taxon>
        <taxon>Hexapoda</taxon>
        <taxon>Insecta</taxon>
        <taxon>Pterygota</taxon>
        <taxon>Neoptera</taxon>
        <taxon>Polyneoptera</taxon>
        <taxon>Dictyoptera</taxon>
        <taxon>Blattodea</taxon>
        <taxon>Blattoidea</taxon>
        <taxon>Termitoidae</taxon>
        <taxon>Rhinotermitidae</taxon>
        <taxon>Coptotermes</taxon>
    </lineage>
</organism>
<dbReference type="PANTHER" id="PTHR21301">
    <property type="entry name" value="REVERSE TRANSCRIPTASE"/>
    <property type="match status" value="1"/>
</dbReference>
<dbReference type="EMBL" id="BLKM01000655">
    <property type="protein sequence ID" value="GFG36647.1"/>
    <property type="molecule type" value="Genomic_DNA"/>
</dbReference>
<gene>
    <name evidence="1" type="ORF">Cfor_09389</name>
</gene>
<evidence type="ECO:0000313" key="1">
    <source>
        <dbReference type="EMBL" id="GFG36647.1"/>
    </source>
</evidence>
<protein>
    <recommendedName>
        <fullName evidence="3">Reverse transcriptase domain-containing protein</fullName>
    </recommendedName>
</protein>
<dbReference type="OrthoDB" id="10018421at2759"/>
<accession>A0A6L2Q486</accession>
<comment type="caution">
    <text evidence="1">The sequence shown here is derived from an EMBL/GenBank/DDBJ whole genome shotgun (WGS) entry which is preliminary data.</text>
</comment>
<dbReference type="PANTHER" id="PTHR21301:SF10">
    <property type="entry name" value="REVERSE TRANSCRIPTASE DOMAIN-CONTAINING PROTEIN"/>
    <property type="match status" value="1"/>
</dbReference>
<evidence type="ECO:0008006" key="3">
    <source>
        <dbReference type="Google" id="ProtNLM"/>
    </source>
</evidence>